<dbReference type="GO" id="GO:0071949">
    <property type="term" value="F:FAD binding"/>
    <property type="evidence" value="ECO:0007669"/>
    <property type="project" value="InterPro"/>
</dbReference>
<dbReference type="InterPro" id="IPR004113">
    <property type="entry name" value="FAD-bd_oxidored_4_C"/>
</dbReference>
<dbReference type="GO" id="GO:1903457">
    <property type="term" value="P:lactate catabolic process"/>
    <property type="evidence" value="ECO:0007669"/>
    <property type="project" value="TreeGrafter"/>
</dbReference>
<dbReference type="Gene3D" id="3.30.70.2740">
    <property type="match status" value="1"/>
</dbReference>
<feature type="domain" description="FAD-binding PCMH-type" evidence="8">
    <location>
        <begin position="38"/>
        <end position="215"/>
    </location>
</feature>
<comment type="caution">
    <text evidence="9">The sequence shown here is derived from an EMBL/GenBank/DDBJ whole genome shotgun (WGS) entry which is preliminary data.</text>
</comment>
<dbReference type="InterPro" id="IPR016171">
    <property type="entry name" value="Vanillyl_alc_oxidase_C-sub2"/>
</dbReference>
<dbReference type="FunFam" id="3.30.465.10:FF:000016">
    <property type="entry name" value="probable D-lactate dehydrogenase, mitochondrial"/>
    <property type="match status" value="1"/>
</dbReference>
<dbReference type="Gene3D" id="1.10.45.10">
    <property type="entry name" value="Vanillyl-alcohol Oxidase, Chain A, domain 4"/>
    <property type="match status" value="1"/>
</dbReference>
<evidence type="ECO:0000313" key="9">
    <source>
        <dbReference type="EMBL" id="MBD0417007.1"/>
    </source>
</evidence>
<dbReference type="SUPFAM" id="SSF55103">
    <property type="entry name" value="FAD-linked oxidases, C-terminal domain"/>
    <property type="match status" value="1"/>
</dbReference>
<dbReference type="EMBL" id="JACVVX010000008">
    <property type="protein sequence ID" value="MBD0417007.1"/>
    <property type="molecule type" value="Genomic_DNA"/>
</dbReference>
<dbReference type="RefSeq" id="WP_188166439.1">
    <property type="nucleotide sequence ID" value="NZ_JACVVX010000008.1"/>
</dbReference>
<evidence type="ECO:0000256" key="4">
    <source>
        <dbReference type="ARBA" id="ARBA00022827"/>
    </source>
</evidence>
<gene>
    <name evidence="9" type="ORF">ICI42_20350</name>
</gene>
<dbReference type="InterPro" id="IPR036318">
    <property type="entry name" value="FAD-bd_PCMH-like_sf"/>
</dbReference>
<keyword evidence="4" id="KW-0274">FAD</keyword>
<dbReference type="AlphaFoldDB" id="A0A8J6PQL9"/>
<dbReference type="InterPro" id="IPR016164">
    <property type="entry name" value="FAD-linked_Oxase-like_C"/>
</dbReference>
<comment type="similarity">
    <text evidence="2">Belongs to the FAD-binding oxidoreductase/transferase type 4 family.</text>
</comment>
<dbReference type="GO" id="GO:0008720">
    <property type="term" value="F:D-lactate dehydrogenase (NAD+) activity"/>
    <property type="evidence" value="ECO:0007669"/>
    <property type="project" value="TreeGrafter"/>
</dbReference>
<evidence type="ECO:0000256" key="5">
    <source>
        <dbReference type="ARBA" id="ARBA00022946"/>
    </source>
</evidence>
<reference evidence="9" key="1">
    <citation type="submission" date="2020-09" db="EMBL/GenBank/DDBJ databases">
        <title>Genome seq and assembly of Tianweitania sp.</title>
        <authorList>
            <person name="Chhetri G."/>
        </authorList>
    </citation>
    <scope>NUCLEOTIDE SEQUENCE</scope>
    <source>
        <strain evidence="9">Rool2</strain>
    </source>
</reference>
<evidence type="ECO:0000256" key="2">
    <source>
        <dbReference type="ARBA" id="ARBA00008000"/>
    </source>
</evidence>
<dbReference type="Pfam" id="PF01565">
    <property type="entry name" value="FAD_binding_4"/>
    <property type="match status" value="1"/>
</dbReference>
<dbReference type="InterPro" id="IPR016169">
    <property type="entry name" value="FAD-bd_PCMH_sub2"/>
</dbReference>
<dbReference type="PANTHER" id="PTHR11748:SF111">
    <property type="entry name" value="D-LACTATE DEHYDROGENASE, MITOCHONDRIAL-RELATED"/>
    <property type="match status" value="1"/>
</dbReference>
<organism evidence="9 10">
    <name type="scientific">Oryzicola mucosus</name>
    <dbReference type="NCBI Taxonomy" id="2767425"/>
    <lineage>
        <taxon>Bacteria</taxon>
        <taxon>Pseudomonadati</taxon>
        <taxon>Pseudomonadota</taxon>
        <taxon>Alphaproteobacteria</taxon>
        <taxon>Hyphomicrobiales</taxon>
        <taxon>Phyllobacteriaceae</taxon>
        <taxon>Oryzicola</taxon>
    </lineage>
</organism>
<evidence type="ECO:0000256" key="7">
    <source>
        <dbReference type="ARBA" id="ARBA00038897"/>
    </source>
</evidence>
<dbReference type="InterPro" id="IPR006094">
    <property type="entry name" value="Oxid_FAD_bind_N"/>
</dbReference>
<name>A0A8J6PQL9_9HYPH</name>
<keyword evidence="3" id="KW-0285">Flavoprotein</keyword>
<evidence type="ECO:0000256" key="6">
    <source>
        <dbReference type="ARBA" id="ARBA00023002"/>
    </source>
</evidence>
<dbReference type="FunFam" id="1.10.45.10:FF:000001">
    <property type="entry name" value="D-lactate dehydrogenase mitochondrial"/>
    <property type="match status" value="1"/>
</dbReference>
<dbReference type="Pfam" id="PF02913">
    <property type="entry name" value="FAD-oxidase_C"/>
    <property type="match status" value="1"/>
</dbReference>
<protein>
    <recommendedName>
        <fullName evidence="7">D-lactate dehydrogenase (cytochrome)</fullName>
        <ecNumber evidence="7">1.1.2.4</ecNumber>
    </recommendedName>
</protein>
<dbReference type="Proteomes" id="UP000643405">
    <property type="component" value="Unassembled WGS sequence"/>
</dbReference>
<evidence type="ECO:0000313" key="10">
    <source>
        <dbReference type="Proteomes" id="UP000643405"/>
    </source>
</evidence>
<dbReference type="Gene3D" id="3.30.465.10">
    <property type="match status" value="1"/>
</dbReference>
<sequence>MTSPLQQTIELLKAHFGERLSVADAVRDHHGHDMSRQPTRLPDAVVFAESEDDVQRVVASCFEHGVPVTPFAAGSSMEGHTIPLRGGISLDVSRMNRIVAVNSEDFDAVVEAGVTRKQLNTHLRDMGLFFPVDPGADASLGGMASTRASGTTAVRYGTMRENVLALRVVTPTGAVIATGRRVKKSSTGYDLTKLFVGAEGTLGVITEVTVRLQPIPETIASAICTFETMRGAVEAVVATMQSGIPVARIEFLDEVAVDAANAHSNLGLKRAPTLFLEFHGSPRWVEEQSQSVAAIAADFGGSDFAWSTLPEDRERLWKARHETIYANQSLRPGCKTYTTDVCVPISRLAEAVLAARADVDQSFLTAKIIGHVGDGNFHVGYLIKPEIVEELAEAERLAERLYARAMEMGGTFSGEHGIGITKLPYLRREHGDAVDVMNAIKAALDPAGIMNPGKLGQVG</sequence>
<dbReference type="FunFam" id="3.30.70.2740:FF:000001">
    <property type="entry name" value="D-lactate dehydrogenase mitochondrial"/>
    <property type="match status" value="1"/>
</dbReference>
<dbReference type="PROSITE" id="PS51387">
    <property type="entry name" value="FAD_PCMH"/>
    <property type="match status" value="1"/>
</dbReference>
<dbReference type="GO" id="GO:0004458">
    <property type="term" value="F:D-lactate dehydrogenase (cytochrome) activity"/>
    <property type="evidence" value="ECO:0007669"/>
    <property type="project" value="UniProtKB-EC"/>
</dbReference>
<accession>A0A8J6PQL9</accession>
<dbReference type="PANTHER" id="PTHR11748">
    <property type="entry name" value="D-LACTATE DEHYDROGENASE"/>
    <property type="match status" value="1"/>
</dbReference>
<evidence type="ECO:0000256" key="1">
    <source>
        <dbReference type="ARBA" id="ARBA00001974"/>
    </source>
</evidence>
<proteinExistence type="inferred from homology"/>
<evidence type="ECO:0000259" key="8">
    <source>
        <dbReference type="PROSITE" id="PS51387"/>
    </source>
</evidence>
<comment type="cofactor">
    <cofactor evidence="1">
        <name>FAD</name>
        <dbReference type="ChEBI" id="CHEBI:57692"/>
    </cofactor>
</comment>
<keyword evidence="6" id="KW-0560">Oxidoreductase</keyword>
<keyword evidence="10" id="KW-1185">Reference proteome</keyword>
<dbReference type="EC" id="1.1.2.4" evidence="7"/>
<dbReference type="InterPro" id="IPR016166">
    <property type="entry name" value="FAD-bd_PCMH"/>
</dbReference>
<evidence type="ECO:0000256" key="3">
    <source>
        <dbReference type="ARBA" id="ARBA00022630"/>
    </source>
</evidence>
<keyword evidence="5" id="KW-0809">Transit peptide</keyword>
<dbReference type="SUPFAM" id="SSF56176">
    <property type="entry name" value="FAD-binding/transporter-associated domain-like"/>
    <property type="match status" value="1"/>
</dbReference>